<organism evidence="2 4">
    <name type="scientific">Lysinibacillus xylanilyticus</name>
    <dbReference type="NCBI Taxonomy" id="582475"/>
    <lineage>
        <taxon>Bacteria</taxon>
        <taxon>Bacillati</taxon>
        <taxon>Bacillota</taxon>
        <taxon>Bacilli</taxon>
        <taxon>Bacillales</taxon>
        <taxon>Bacillaceae</taxon>
        <taxon>Lysinibacillus</taxon>
    </lineage>
</organism>
<dbReference type="Pfam" id="PF07791">
    <property type="entry name" value="Imm11"/>
    <property type="match status" value="1"/>
</dbReference>
<accession>A0ABV3W3W0</accession>
<dbReference type="RefSeq" id="WP_368638301.1">
    <property type="nucleotide sequence ID" value="NZ_JBFRHK010000019.1"/>
</dbReference>
<comment type="caution">
    <text evidence="2">The sequence shown here is derived from an EMBL/GenBank/DDBJ whole genome shotgun (WGS) entry which is preliminary data.</text>
</comment>
<dbReference type="EMBL" id="JBFRHK010000021">
    <property type="protein sequence ID" value="MEX3747916.1"/>
    <property type="molecule type" value="Genomic_DNA"/>
</dbReference>
<dbReference type="InterPro" id="IPR012433">
    <property type="entry name" value="Imm11"/>
</dbReference>
<name>A0ABV3W3W0_9BACI</name>
<protein>
    <submittedName>
        <fullName evidence="2">DUF1629 domain-containing protein</fullName>
    </submittedName>
</protein>
<keyword evidence="4" id="KW-1185">Reference proteome</keyword>
<proteinExistence type="predicted"/>
<feature type="domain" description="Immunity MXAN-0049 protein" evidence="1">
    <location>
        <begin position="52"/>
        <end position="178"/>
    </location>
</feature>
<dbReference type="EMBL" id="JBFRHK010000019">
    <property type="protein sequence ID" value="MEX3747802.1"/>
    <property type="molecule type" value="Genomic_DNA"/>
</dbReference>
<evidence type="ECO:0000259" key="1">
    <source>
        <dbReference type="Pfam" id="PF07791"/>
    </source>
</evidence>
<sequence>MNIYEIKSDYEVFKFFVFKPGSTSNYLNFEGQNLGDNWIPLELEIFEEKGKKKDKRFEDFDASCYFDGILIVNNDLKRIFEANYSEEIEVLPVNTDRGPYYFINVTNKIISIKNVDKMSSDEIMEMVRNNRYVFDLPIVKKQAIFRDSKMSASYFVTDSFIDLMNNNQIKGLRYEKVGHAE</sequence>
<evidence type="ECO:0000313" key="3">
    <source>
        <dbReference type="EMBL" id="MEX3747916.1"/>
    </source>
</evidence>
<evidence type="ECO:0000313" key="2">
    <source>
        <dbReference type="EMBL" id="MEX3747802.1"/>
    </source>
</evidence>
<reference evidence="2 4" key="1">
    <citation type="submission" date="2024-07" db="EMBL/GenBank/DDBJ databases">
        <title>Characterization of a bacterium isolated from hydrolysated instant sea cucumber by whole-genome sequencing and metabolomics.</title>
        <authorList>
            <person name="Luo X."/>
            <person name="Zhang Z."/>
            <person name="Zheng Z."/>
            <person name="Zhang W."/>
            <person name="Ming T."/>
            <person name="Jiao L."/>
            <person name="Su X."/>
            <person name="Kong F."/>
            <person name="Xu J."/>
        </authorList>
    </citation>
    <scope>NUCLEOTIDE SEQUENCE [LARGE SCALE GENOMIC DNA]</scope>
    <source>
        <strain evidence="2 4">XL-2024</strain>
    </source>
</reference>
<evidence type="ECO:0000313" key="4">
    <source>
        <dbReference type="Proteomes" id="UP001558534"/>
    </source>
</evidence>
<gene>
    <name evidence="2" type="ORF">AB1300_22145</name>
    <name evidence="3" type="ORF">AB1300_22720</name>
</gene>
<dbReference type="Proteomes" id="UP001558534">
    <property type="component" value="Unassembled WGS sequence"/>
</dbReference>